<comment type="caution">
    <text evidence="9">Lacks conserved residue(s) required for the propagation of feature annotation.</text>
</comment>
<evidence type="ECO:0000256" key="1">
    <source>
        <dbReference type="ARBA" id="ARBA00002174"/>
    </source>
</evidence>
<comment type="function">
    <text evidence="1 9">Catalyzes the transfer of the enolpyruvyl moiety of phosphoenolpyruvate (PEP) to the 5-hydroxyl of shikimate-3-phosphate (S3P) to produce enolpyruvyl shikimate-3-phosphate and inorganic phosphate.</text>
</comment>
<dbReference type="GO" id="GO:0009073">
    <property type="term" value="P:aromatic amino acid family biosynthetic process"/>
    <property type="evidence" value="ECO:0007669"/>
    <property type="project" value="UniProtKB-KW"/>
</dbReference>
<dbReference type="GO" id="GO:0003866">
    <property type="term" value="F:3-phosphoshikimate 1-carboxyvinyltransferase activity"/>
    <property type="evidence" value="ECO:0007669"/>
    <property type="project" value="UniProtKB-UniRule"/>
</dbReference>
<dbReference type="InterPro" id="IPR023193">
    <property type="entry name" value="EPSP_synthase_CS"/>
</dbReference>
<name>A0A845L535_HELGE</name>
<feature type="binding site" evidence="9">
    <location>
        <position position="355"/>
    </location>
    <ligand>
        <name>3-phosphoshikimate</name>
        <dbReference type="ChEBI" id="CHEBI:145989"/>
    </ligand>
</feature>
<evidence type="ECO:0000313" key="11">
    <source>
        <dbReference type="EMBL" id="MZP41707.1"/>
    </source>
</evidence>
<feature type="binding site" evidence="9">
    <location>
        <position position="180"/>
    </location>
    <ligand>
        <name>phosphoenolpyruvate</name>
        <dbReference type="ChEBI" id="CHEBI:58702"/>
    </ligand>
</feature>
<comment type="pathway">
    <text evidence="2 9">Metabolic intermediate biosynthesis; chorismate biosynthesis; chorismate from D-erythrose 4-phosphate and phosphoenolpyruvate: step 6/7.</text>
</comment>
<feature type="binding site" evidence="9">
    <location>
        <position position="30"/>
    </location>
    <ligand>
        <name>3-phosphoshikimate</name>
        <dbReference type="ChEBI" id="CHEBI:145989"/>
    </ligand>
</feature>
<feature type="binding site" evidence="9">
    <location>
        <position position="131"/>
    </location>
    <ligand>
        <name>phosphoenolpyruvate</name>
        <dbReference type="ChEBI" id="CHEBI:58702"/>
    </ligand>
</feature>
<feature type="binding site" evidence="9">
    <location>
        <position position="401"/>
    </location>
    <ligand>
        <name>phosphoenolpyruvate</name>
        <dbReference type="ChEBI" id="CHEBI:58702"/>
    </ligand>
</feature>
<keyword evidence="5 9" id="KW-0028">Amino-acid biosynthesis</keyword>
<evidence type="ECO:0000256" key="4">
    <source>
        <dbReference type="ARBA" id="ARBA00022490"/>
    </source>
</evidence>
<feature type="binding site" evidence="9">
    <location>
        <position position="103"/>
    </location>
    <ligand>
        <name>phosphoenolpyruvate</name>
        <dbReference type="ChEBI" id="CHEBI:58702"/>
    </ligand>
</feature>
<proteinExistence type="inferred from homology"/>
<accession>A0A845L535</accession>
<dbReference type="AlphaFoldDB" id="A0A845L535"/>
<evidence type="ECO:0000256" key="9">
    <source>
        <dbReference type="HAMAP-Rule" id="MF_00210"/>
    </source>
</evidence>
<evidence type="ECO:0000313" key="12">
    <source>
        <dbReference type="Proteomes" id="UP000471031"/>
    </source>
</evidence>
<gene>
    <name evidence="9 11" type="primary">aroA</name>
    <name evidence="11" type="ORF">GTO89_01510</name>
</gene>
<dbReference type="Gene3D" id="3.65.10.10">
    <property type="entry name" value="Enolpyruvate transferase domain"/>
    <property type="match status" value="2"/>
</dbReference>
<evidence type="ECO:0000256" key="6">
    <source>
        <dbReference type="ARBA" id="ARBA00022679"/>
    </source>
</evidence>
<dbReference type="PROSITE" id="PS00885">
    <property type="entry name" value="EPSP_SYNTHASE_2"/>
    <property type="match status" value="1"/>
</dbReference>
<dbReference type="InterPro" id="IPR006264">
    <property type="entry name" value="EPSP_synthase"/>
</dbReference>
<sequence length="441" mass="46580">MSDTQKELLKTLAVRPGRPLRGETDVPGDKSISHRAVMFGALATGVTRVHRFLPGQDCLSTIDCFRKLGVRIERPSPSEVVVYGQGPGGLKEPSEVLDVGNSGTTIRLMSGILSGLPFLSIITGDASIRRRPMGRVTRPLLEMGASIWGRENATKAPLAINGASMALEAIDYVSPVASAQVKSAVLLAGLFAEGRTSVREPLLSRDHTERMLTAFGAKIERSADGRTASVEGFPELRAQEIEVPGDISSAAFLLVAASIVPGSELVLRNIGLNPTRDGVIEVLRAMGGHVQVENAREAAGELVADLVVRSASLKGTTIGGSIIPRLIDELPIIAVAALFAEGTTEIRDAAEMRVKETDRIAVMAGELRKLGADVEERPDGMIIRGGAALRGAETESHGDHRVAMAMAVAGLLAEGETVIHDAGSIDVSFPGFAALLERLRS</sequence>
<dbReference type="PANTHER" id="PTHR21090">
    <property type="entry name" value="AROM/DEHYDROQUINATE SYNTHASE"/>
    <property type="match status" value="1"/>
</dbReference>
<dbReference type="Proteomes" id="UP000471031">
    <property type="component" value="Unassembled WGS sequence"/>
</dbReference>
<dbReference type="InterPro" id="IPR001986">
    <property type="entry name" value="Enolpyruvate_Tfrase_dom"/>
</dbReference>
<evidence type="ECO:0000256" key="7">
    <source>
        <dbReference type="ARBA" id="ARBA00023141"/>
    </source>
</evidence>
<dbReference type="PANTHER" id="PTHR21090:SF5">
    <property type="entry name" value="PENTAFUNCTIONAL AROM POLYPEPTIDE"/>
    <property type="match status" value="1"/>
</dbReference>
<feature type="binding site" evidence="9">
    <location>
        <position position="180"/>
    </location>
    <ligand>
        <name>3-phosphoshikimate</name>
        <dbReference type="ChEBI" id="CHEBI:145989"/>
    </ligand>
</feature>
<dbReference type="CDD" id="cd01556">
    <property type="entry name" value="EPSP_synthase"/>
    <property type="match status" value="1"/>
</dbReference>
<dbReference type="UniPathway" id="UPA00053">
    <property type="reaction ID" value="UER00089"/>
</dbReference>
<feature type="active site" description="Proton acceptor" evidence="9">
    <location>
        <position position="328"/>
    </location>
</feature>
<feature type="binding site" evidence="9">
    <location>
        <position position="30"/>
    </location>
    <ligand>
        <name>phosphoenolpyruvate</name>
        <dbReference type="ChEBI" id="CHEBI:58702"/>
    </ligand>
</feature>
<dbReference type="SUPFAM" id="SSF55205">
    <property type="entry name" value="EPT/RTPC-like"/>
    <property type="match status" value="1"/>
</dbReference>
<feature type="binding site" evidence="9">
    <location>
        <position position="359"/>
    </location>
    <ligand>
        <name>phosphoenolpyruvate</name>
        <dbReference type="ChEBI" id="CHEBI:58702"/>
    </ligand>
</feature>
<comment type="caution">
    <text evidence="11">The sequence shown here is derived from an EMBL/GenBank/DDBJ whole genome shotgun (WGS) entry which is preliminary data.</text>
</comment>
<feature type="binding site" evidence="9">
    <location>
        <position position="328"/>
    </location>
    <ligand>
        <name>3-phosphoshikimate</name>
        <dbReference type="ChEBI" id="CHEBI:145989"/>
    </ligand>
</feature>
<evidence type="ECO:0000256" key="5">
    <source>
        <dbReference type="ARBA" id="ARBA00022605"/>
    </source>
</evidence>
<dbReference type="InterPro" id="IPR036968">
    <property type="entry name" value="Enolpyruvate_Tfrase_sf"/>
</dbReference>
<dbReference type="Pfam" id="PF00275">
    <property type="entry name" value="EPSP_synthase"/>
    <property type="match status" value="1"/>
</dbReference>
<organism evidence="11 12">
    <name type="scientific">Heliomicrobium gestii</name>
    <name type="common">Heliobacterium gestii</name>
    <dbReference type="NCBI Taxonomy" id="2699"/>
    <lineage>
        <taxon>Bacteria</taxon>
        <taxon>Bacillati</taxon>
        <taxon>Bacillota</taxon>
        <taxon>Clostridia</taxon>
        <taxon>Eubacteriales</taxon>
        <taxon>Heliobacteriaceae</taxon>
        <taxon>Heliomicrobium</taxon>
    </lineage>
</organism>
<dbReference type="OrthoDB" id="9809920at2"/>
<dbReference type="PIRSF" id="PIRSF000505">
    <property type="entry name" value="EPSPS"/>
    <property type="match status" value="1"/>
</dbReference>
<dbReference type="EMBL" id="WXEX01000001">
    <property type="protein sequence ID" value="MZP41707.1"/>
    <property type="molecule type" value="Genomic_DNA"/>
</dbReference>
<dbReference type="NCBIfam" id="TIGR01356">
    <property type="entry name" value="aroA"/>
    <property type="match status" value="1"/>
</dbReference>
<dbReference type="RefSeq" id="WP_161260281.1">
    <property type="nucleotide sequence ID" value="NZ_JAFBDC010000001.1"/>
</dbReference>
<dbReference type="GO" id="GO:0009423">
    <property type="term" value="P:chorismate biosynthetic process"/>
    <property type="evidence" value="ECO:0007669"/>
    <property type="project" value="UniProtKB-UniRule"/>
</dbReference>
<evidence type="ECO:0000256" key="8">
    <source>
        <dbReference type="ARBA" id="ARBA00044633"/>
    </source>
</evidence>
<evidence type="ECO:0000256" key="3">
    <source>
        <dbReference type="ARBA" id="ARBA00009948"/>
    </source>
</evidence>
<feature type="binding site" evidence="9">
    <location>
        <position position="178"/>
    </location>
    <ligand>
        <name>3-phosphoshikimate</name>
        <dbReference type="ChEBI" id="CHEBI:145989"/>
    </ligand>
</feature>
<evidence type="ECO:0000256" key="2">
    <source>
        <dbReference type="ARBA" id="ARBA00004811"/>
    </source>
</evidence>
<comment type="subunit">
    <text evidence="9">Monomer.</text>
</comment>
<dbReference type="FunFam" id="3.65.10.10:FF:000005">
    <property type="entry name" value="3-phosphoshikimate 1-carboxyvinyltransferase"/>
    <property type="match status" value="1"/>
</dbReference>
<dbReference type="HAMAP" id="MF_00210">
    <property type="entry name" value="EPSP_synth"/>
    <property type="match status" value="1"/>
</dbReference>
<dbReference type="PROSITE" id="PS00104">
    <property type="entry name" value="EPSP_SYNTHASE_1"/>
    <property type="match status" value="1"/>
</dbReference>
<protein>
    <recommendedName>
        <fullName evidence="9">3-phosphoshikimate 1-carboxyvinyltransferase</fullName>
        <ecNumber evidence="9">2.5.1.19</ecNumber>
    </recommendedName>
    <alternativeName>
        <fullName evidence="9">5-enolpyruvylshikimate-3-phosphate synthase</fullName>
        <shortName evidence="9">EPSP synthase</shortName>
        <shortName evidence="9">EPSPS</shortName>
    </alternativeName>
</protein>
<dbReference type="EC" id="2.5.1.19" evidence="9"/>
<dbReference type="GO" id="GO:0008652">
    <property type="term" value="P:amino acid biosynthetic process"/>
    <property type="evidence" value="ECO:0007669"/>
    <property type="project" value="UniProtKB-KW"/>
</dbReference>
<feature type="binding site" evidence="9">
    <location>
        <position position="35"/>
    </location>
    <ligand>
        <name>3-phosphoshikimate</name>
        <dbReference type="ChEBI" id="CHEBI:145989"/>
    </ligand>
</feature>
<comment type="catalytic activity">
    <reaction evidence="8">
        <text>3-phosphoshikimate + phosphoenolpyruvate = 5-O-(1-carboxyvinyl)-3-phosphoshikimate + phosphate</text>
        <dbReference type="Rhea" id="RHEA:21256"/>
        <dbReference type="ChEBI" id="CHEBI:43474"/>
        <dbReference type="ChEBI" id="CHEBI:57701"/>
        <dbReference type="ChEBI" id="CHEBI:58702"/>
        <dbReference type="ChEBI" id="CHEBI:145989"/>
        <dbReference type="EC" id="2.5.1.19"/>
    </reaction>
    <physiologicalReaction direction="left-to-right" evidence="8">
        <dbReference type="Rhea" id="RHEA:21257"/>
    </physiologicalReaction>
</comment>
<dbReference type="InterPro" id="IPR013792">
    <property type="entry name" value="RNA3'P_cycl/enolpyr_Trfase_a/b"/>
</dbReference>
<feature type="domain" description="Enolpyruvate transferase" evidence="10">
    <location>
        <begin position="14"/>
        <end position="433"/>
    </location>
</feature>
<reference evidence="11 12" key="1">
    <citation type="submission" date="2020-01" db="EMBL/GenBank/DDBJ databases">
        <title>Whole genome sequence of Heliobacterium gestii DSM 11169.</title>
        <authorList>
            <person name="Kyndt J.A."/>
            <person name="Meyer T.E."/>
        </authorList>
    </citation>
    <scope>NUCLEOTIDE SEQUENCE [LARGE SCALE GENOMIC DNA]</scope>
    <source>
        <strain evidence="11 12">DSM 11169</strain>
    </source>
</reference>
<keyword evidence="4 9" id="KW-0963">Cytoplasm</keyword>
<feature type="binding site" evidence="9">
    <location>
        <position position="31"/>
    </location>
    <ligand>
        <name>3-phosphoshikimate</name>
        <dbReference type="ChEBI" id="CHEBI:145989"/>
    </ligand>
</feature>
<dbReference type="FunFam" id="3.65.10.10:FF:000006">
    <property type="entry name" value="3-phosphoshikimate 1-carboxyvinyltransferase"/>
    <property type="match status" value="1"/>
</dbReference>
<evidence type="ECO:0000259" key="10">
    <source>
        <dbReference type="Pfam" id="PF00275"/>
    </source>
</evidence>
<keyword evidence="7 9" id="KW-0057">Aromatic amino acid biosynthesis</keyword>
<keyword evidence="12" id="KW-1185">Reference proteome</keyword>
<keyword evidence="6 9" id="KW-0808">Transferase</keyword>
<comment type="subcellular location">
    <subcellularLocation>
        <location evidence="9">Cytoplasm</location>
    </subcellularLocation>
</comment>
<comment type="similarity">
    <text evidence="3 9">Belongs to the EPSP synthase family.</text>
</comment>
<dbReference type="GO" id="GO:0005737">
    <property type="term" value="C:cytoplasm"/>
    <property type="evidence" value="ECO:0007669"/>
    <property type="project" value="UniProtKB-SubCell"/>
</dbReference>